<evidence type="ECO:0000256" key="6">
    <source>
        <dbReference type="ARBA" id="ARBA00023242"/>
    </source>
</evidence>
<sequence>MVIGPPSGRHRLQAQVPVRAELKADKCNYDVWFDYARLEESQGNQSTSAFLLAPVDHRPHRPTADRRSIPNLHLCFIARTHAYPSPHADPGGLPAGHLVRAPEEDKRLWRRYIYLWINFAMYEELEAKLCIDNVIPTKFTFAKMWVLYSQFLVRQKKLRGAGLLGRAIRTCPKHRIFRHAIELETQLGAVSCRQLHQRYIMGPTASAAWVRFAEFETDLGEAAMDVPEAIWKAYIDMEIAQANPEGVRAIYERLLGRAGTVKVWVSYALFETDNDPALARSKLPTRQKKQRPIVGPDGQVQGWEEYIAYTFPEDAAQARSKMLAKAKAWKLKQQQQQRRLTEGGSGEEPQEEIDTETGAASTEGATAAAAGAGDEPDLLTDADLAALAEVGGPKPEKMDEEDEGEEKGPSAAAPAQPETEKAGGAEGQGEGKNSATILPQLNTYQNRPGDRLIEHTSHPSFHLGMILRTPNFKDPFAISHFTAVVHPEMFASL</sequence>
<feature type="compositionally biased region" description="Low complexity" evidence="7">
    <location>
        <begin position="356"/>
        <end position="373"/>
    </location>
</feature>
<gene>
    <name evidence="8" type="ORF">PAPYR_13331</name>
</gene>
<evidence type="ECO:0000256" key="1">
    <source>
        <dbReference type="ARBA" id="ARBA00004123"/>
    </source>
</evidence>
<dbReference type="SUPFAM" id="SSF48452">
    <property type="entry name" value="TPR-like"/>
    <property type="match status" value="2"/>
</dbReference>
<dbReference type="PANTHER" id="PTHR11246">
    <property type="entry name" value="PRE-MRNA SPLICING FACTOR"/>
    <property type="match status" value="1"/>
</dbReference>
<evidence type="ECO:0000313" key="8">
    <source>
        <dbReference type="EMBL" id="KAJ4452493.1"/>
    </source>
</evidence>
<organism evidence="8 9">
    <name type="scientific">Paratrimastix pyriformis</name>
    <dbReference type="NCBI Taxonomy" id="342808"/>
    <lineage>
        <taxon>Eukaryota</taxon>
        <taxon>Metamonada</taxon>
        <taxon>Preaxostyla</taxon>
        <taxon>Paratrimastigidae</taxon>
        <taxon>Paratrimastix</taxon>
    </lineage>
</organism>
<keyword evidence="3" id="KW-0507">mRNA processing</keyword>
<comment type="similarity">
    <text evidence="2">Belongs to the crooked-neck family.</text>
</comment>
<proteinExistence type="inferred from homology"/>
<evidence type="ECO:0000256" key="2">
    <source>
        <dbReference type="ARBA" id="ARBA00008644"/>
    </source>
</evidence>
<evidence type="ECO:0000256" key="7">
    <source>
        <dbReference type="SAM" id="MobiDB-lite"/>
    </source>
</evidence>
<feature type="region of interest" description="Disordered" evidence="7">
    <location>
        <begin position="390"/>
        <end position="437"/>
    </location>
</feature>
<keyword evidence="6" id="KW-0539">Nucleus</keyword>
<dbReference type="EMBL" id="JAPMOS010000487">
    <property type="protein sequence ID" value="KAJ4452493.1"/>
    <property type="molecule type" value="Genomic_DNA"/>
</dbReference>
<dbReference type="Gene3D" id="1.25.40.10">
    <property type="entry name" value="Tetratricopeptide repeat domain"/>
    <property type="match status" value="2"/>
</dbReference>
<dbReference type="InterPro" id="IPR011990">
    <property type="entry name" value="TPR-like_helical_dom_sf"/>
</dbReference>
<protein>
    <submittedName>
        <fullName evidence="8">Uncharacterized protein</fullName>
    </submittedName>
</protein>
<dbReference type="Proteomes" id="UP001141327">
    <property type="component" value="Unassembled WGS sequence"/>
</dbReference>
<comment type="subcellular location">
    <subcellularLocation>
        <location evidence="1">Nucleus</location>
    </subcellularLocation>
</comment>
<reference evidence="8" key="1">
    <citation type="journal article" date="2022" name="bioRxiv">
        <title>Genomics of Preaxostyla Flagellates Illuminates Evolutionary Transitions and the Path Towards Mitochondrial Loss.</title>
        <authorList>
            <person name="Novak L.V.F."/>
            <person name="Treitli S.C."/>
            <person name="Pyrih J."/>
            <person name="Halakuc P."/>
            <person name="Pipaliya S.V."/>
            <person name="Vacek V."/>
            <person name="Brzon O."/>
            <person name="Soukal P."/>
            <person name="Eme L."/>
            <person name="Dacks J.B."/>
            <person name="Karnkowska A."/>
            <person name="Elias M."/>
            <person name="Hampl V."/>
        </authorList>
    </citation>
    <scope>NUCLEOTIDE SEQUENCE</scope>
    <source>
        <strain evidence="8">RCP-MX</strain>
    </source>
</reference>
<feature type="region of interest" description="Disordered" evidence="7">
    <location>
        <begin position="334"/>
        <end position="376"/>
    </location>
</feature>
<accession>A0ABQ8U3X3</accession>
<comment type="caution">
    <text evidence="8">The sequence shown here is derived from an EMBL/GenBank/DDBJ whole genome shotgun (WGS) entry which is preliminary data.</text>
</comment>
<name>A0ABQ8U3X3_9EUKA</name>
<evidence type="ECO:0000256" key="3">
    <source>
        <dbReference type="ARBA" id="ARBA00022664"/>
    </source>
</evidence>
<evidence type="ECO:0000256" key="4">
    <source>
        <dbReference type="ARBA" id="ARBA00022737"/>
    </source>
</evidence>
<keyword evidence="9" id="KW-1185">Reference proteome</keyword>
<keyword evidence="4" id="KW-0677">Repeat</keyword>
<evidence type="ECO:0000256" key="5">
    <source>
        <dbReference type="ARBA" id="ARBA00023187"/>
    </source>
</evidence>
<evidence type="ECO:0000313" key="9">
    <source>
        <dbReference type="Proteomes" id="UP001141327"/>
    </source>
</evidence>
<dbReference type="InterPro" id="IPR045075">
    <property type="entry name" value="Syf1-like"/>
</dbReference>
<dbReference type="PANTHER" id="PTHR11246:SF3">
    <property type="entry name" value="CROOKED NECK-LIKE PROTEIN 1"/>
    <property type="match status" value="1"/>
</dbReference>
<keyword evidence="5" id="KW-0508">mRNA splicing</keyword>